<dbReference type="OMA" id="PAIFDCQ"/>
<gene>
    <name evidence="1" type="ORF">ZEAMMB73_Zm00001d001895</name>
</gene>
<dbReference type="SUPFAM" id="SSF46934">
    <property type="entry name" value="UBA-like"/>
    <property type="match status" value="1"/>
</dbReference>
<dbReference type="InterPro" id="IPR009060">
    <property type="entry name" value="UBA-like_sf"/>
</dbReference>
<sequence>MAGDPPTAAEKETLVSSFLEIAAGQTPETATQFLLMTSWHLEEALQLFYIDGESALTPAHPVAPPPTSAAASALAAAAGAEEAMRFAPPPAAALGDAMLHGFGVGEDDDVRAPLPVKRETLYGEGIVSV</sequence>
<dbReference type="EMBL" id="CM007648">
    <property type="protein sequence ID" value="ONM12328.1"/>
    <property type="molecule type" value="Genomic_DNA"/>
</dbReference>
<dbReference type="CDD" id="cd14273">
    <property type="entry name" value="UBA_TAP-C_like"/>
    <property type="match status" value="1"/>
</dbReference>
<accession>A0A1D6DU22</accession>
<dbReference type="AlphaFoldDB" id="A0A1D6DU22"/>
<reference evidence="1" key="1">
    <citation type="submission" date="2015-12" db="EMBL/GenBank/DDBJ databases">
        <title>Update maize B73 reference genome by single molecule sequencing technologies.</title>
        <authorList>
            <consortium name="Maize Genome Sequencing Project"/>
            <person name="Ware D."/>
        </authorList>
    </citation>
    <scope>NUCLEOTIDE SEQUENCE [LARGE SCALE GENOMIC DNA]</scope>
    <source>
        <tissue evidence="1">Seedling</tissue>
    </source>
</reference>
<organism evidence="1">
    <name type="scientific">Zea mays</name>
    <name type="common">Maize</name>
    <dbReference type="NCBI Taxonomy" id="4577"/>
    <lineage>
        <taxon>Eukaryota</taxon>
        <taxon>Viridiplantae</taxon>
        <taxon>Streptophyta</taxon>
        <taxon>Embryophyta</taxon>
        <taxon>Tracheophyta</taxon>
        <taxon>Spermatophyta</taxon>
        <taxon>Magnoliopsida</taxon>
        <taxon>Liliopsida</taxon>
        <taxon>Poales</taxon>
        <taxon>Poaceae</taxon>
        <taxon>PACMAD clade</taxon>
        <taxon>Panicoideae</taxon>
        <taxon>Andropogonodae</taxon>
        <taxon>Andropogoneae</taxon>
        <taxon>Tripsacinae</taxon>
        <taxon>Zea</taxon>
    </lineage>
</organism>
<dbReference type="Gene3D" id="1.10.8.10">
    <property type="entry name" value="DNA helicase RuvA subunit, C-terminal domain"/>
    <property type="match status" value="1"/>
</dbReference>
<evidence type="ECO:0000313" key="1">
    <source>
        <dbReference type="EMBL" id="ONM12328.1"/>
    </source>
</evidence>
<protein>
    <submittedName>
        <fullName evidence="1">Plant UBX domain-containing protein 7</fullName>
    </submittedName>
</protein>
<dbReference type="Pfam" id="PF14555">
    <property type="entry name" value="UBA_4"/>
    <property type="match status" value="1"/>
</dbReference>
<name>A0A1D6DU22_MAIZE</name>
<proteinExistence type="predicted"/>